<dbReference type="CDD" id="cd04077">
    <property type="entry name" value="Peptidases_S8_PCSK9_ProteinaseK_like"/>
    <property type="match status" value="1"/>
</dbReference>
<dbReference type="PANTHER" id="PTHR43806:SF13">
    <property type="entry name" value="SUBTILASE-TYPE PROTEINASE RRT12"/>
    <property type="match status" value="1"/>
</dbReference>
<dbReference type="PROSITE" id="PS51892">
    <property type="entry name" value="SUBTILASE"/>
    <property type="match status" value="1"/>
</dbReference>
<dbReference type="GeneID" id="54780026"/>
<feature type="domain" description="Peptidase S8/S53" evidence="6">
    <location>
        <begin position="121"/>
        <end position="296"/>
    </location>
</feature>
<keyword evidence="3" id="KW-0378">Hydrolase</keyword>
<dbReference type="InterPro" id="IPR000209">
    <property type="entry name" value="Peptidase_S8/S53_dom"/>
</dbReference>
<dbReference type="InterPro" id="IPR036852">
    <property type="entry name" value="Peptidase_S8/S53_dom_sf"/>
</dbReference>
<proteinExistence type="inferred from homology"/>
<dbReference type="SUPFAM" id="SSF54897">
    <property type="entry name" value="Protease propeptides/inhibitors"/>
    <property type="match status" value="1"/>
</dbReference>
<dbReference type="InterPro" id="IPR034193">
    <property type="entry name" value="PCSK9_ProteinaseK-like"/>
</dbReference>
<dbReference type="OMA" id="NEHINAC"/>
<dbReference type="InterPro" id="IPR015500">
    <property type="entry name" value="Peptidase_S8_subtilisin-rel"/>
</dbReference>
<comment type="caution">
    <text evidence="7">The sequence shown here is derived from an EMBL/GenBank/DDBJ whole genome shotgun (WGS) entry which is preliminary data.</text>
</comment>
<evidence type="ECO:0000256" key="4">
    <source>
        <dbReference type="ARBA" id="ARBA00022825"/>
    </source>
</evidence>
<organism evidence="7 8">
    <name type="scientific">Diutina rugosa</name>
    <name type="common">Yeast</name>
    <name type="synonym">Candida rugosa</name>
    <dbReference type="NCBI Taxonomy" id="5481"/>
    <lineage>
        <taxon>Eukaryota</taxon>
        <taxon>Fungi</taxon>
        <taxon>Dikarya</taxon>
        <taxon>Ascomycota</taxon>
        <taxon>Saccharomycotina</taxon>
        <taxon>Pichiomycetes</taxon>
        <taxon>Debaryomycetaceae</taxon>
        <taxon>Diutina</taxon>
    </lineage>
</organism>
<dbReference type="PANTHER" id="PTHR43806">
    <property type="entry name" value="PEPTIDASE S8"/>
    <property type="match status" value="1"/>
</dbReference>
<name>A0A642UUL6_DIURU</name>
<dbReference type="VEuPathDB" id="FungiDB:DIURU_001373"/>
<dbReference type="Proteomes" id="UP000449547">
    <property type="component" value="Unassembled WGS sequence"/>
</dbReference>
<evidence type="ECO:0000256" key="3">
    <source>
        <dbReference type="ARBA" id="ARBA00022801"/>
    </source>
</evidence>
<dbReference type="InterPro" id="IPR022398">
    <property type="entry name" value="Peptidase_S8_His-AS"/>
</dbReference>
<evidence type="ECO:0000313" key="7">
    <source>
        <dbReference type="EMBL" id="KAA8905711.1"/>
    </source>
</evidence>
<sequence>MIWWWILYVAAAEYLVILKPHSRVDVATNWIRSNFRQEPPPVKRQFTIGTISGFVADFEPRGLSILSKCPEVLMIHDDTPVKQLEVVEQAPAPRHLARISQRSSFSDEPGSAYRWDDDASGQGVTVYVLDSGVNVDFDEFEGRAEVGANFTPESTDDANGHGTHVAGIVGSATYGVAKDVQITSVKVLDQRGRGSLSTIFLGMEYAVNDMEAKGVPAVMNLSLGSVRSRAFNEVVNEVVKMGMVVVVAAGNEHINACLSSPASASGAITVGAIADSDDALAPFSNWGYCVDLFAPGVRVETRGH</sequence>
<dbReference type="PRINTS" id="PR00723">
    <property type="entry name" value="SUBTILISIN"/>
</dbReference>
<comment type="caution">
    <text evidence="5">Lacks conserved residue(s) required for the propagation of feature annotation.</text>
</comment>
<protein>
    <recommendedName>
        <fullName evidence="6">Peptidase S8/S53 domain-containing protein</fullName>
    </recommendedName>
</protein>
<comment type="similarity">
    <text evidence="1 5">Belongs to the peptidase S8 family.</text>
</comment>
<dbReference type="GO" id="GO:0004252">
    <property type="term" value="F:serine-type endopeptidase activity"/>
    <property type="evidence" value="ECO:0007669"/>
    <property type="project" value="InterPro"/>
</dbReference>
<dbReference type="PROSITE" id="PS00137">
    <property type="entry name" value="SUBTILASE_HIS"/>
    <property type="match status" value="1"/>
</dbReference>
<evidence type="ECO:0000256" key="1">
    <source>
        <dbReference type="ARBA" id="ARBA00011073"/>
    </source>
</evidence>
<dbReference type="EMBL" id="SWFT01000042">
    <property type="protein sequence ID" value="KAA8905711.1"/>
    <property type="molecule type" value="Genomic_DNA"/>
</dbReference>
<keyword evidence="2" id="KW-0645">Protease</keyword>
<dbReference type="Pfam" id="PF00082">
    <property type="entry name" value="Peptidase_S8"/>
    <property type="match status" value="1"/>
</dbReference>
<evidence type="ECO:0000256" key="5">
    <source>
        <dbReference type="PROSITE-ProRule" id="PRU01240"/>
    </source>
</evidence>
<dbReference type="SUPFAM" id="SSF52743">
    <property type="entry name" value="Subtilisin-like"/>
    <property type="match status" value="1"/>
</dbReference>
<evidence type="ECO:0000259" key="6">
    <source>
        <dbReference type="Pfam" id="PF00082"/>
    </source>
</evidence>
<dbReference type="OrthoDB" id="206201at2759"/>
<reference evidence="7 8" key="1">
    <citation type="submission" date="2019-07" db="EMBL/GenBank/DDBJ databases">
        <title>Genome assembly of two rare yeast pathogens: Diutina rugosa and Trichomonascus ciferrii.</title>
        <authorList>
            <person name="Mixao V."/>
            <person name="Saus E."/>
            <person name="Hansen A."/>
            <person name="Lass-Flor C."/>
            <person name="Gabaldon T."/>
        </authorList>
    </citation>
    <scope>NUCLEOTIDE SEQUENCE [LARGE SCALE GENOMIC DNA]</scope>
    <source>
        <strain evidence="7 8">CBS 613</strain>
    </source>
</reference>
<dbReference type="AlphaFoldDB" id="A0A642UUL6"/>
<keyword evidence="4" id="KW-0720">Serine protease</keyword>
<dbReference type="InterPro" id="IPR050131">
    <property type="entry name" value="Peptidase_S8_subtilisin-like"/>
</dbReference>
<evidence type="ECO:0000256" key="2">
    <source>
        <dbReference type="ARBA" id="ARBA00022670"/>
    </source>
</evidence>
<dbReference type="PROSITE" id="PS00136">
    <property type="entry name" value="SUBTILASE_ASP"/>
    <property type="match status" value="1"/>
</dbReference>
<accession>A0A642UUL6</accession>
<keyword evidence="8" id="KW-1185">Reference proteome</keyword>
<evidence type="ECO:0000313" key="8">
    <source>
        <dbReference type="Proteomes" id="UP000449547"/>
    </source>
</evidence>
<dbReference type="InterPro" id="IPR023827">
    <property type="entry name" value="Peptidase_S8_Asp-AS"/>
</dbReference>
<dbReference type="RefSeq" id="XP_034013821.1">
    <property type="nucleotide sequence ID" value="XM_034153909.1"/>
</dbReference>
<dbReference type="GO" id="GO:0006508">
    <property type="term" value="P:proteolysis"/>
    <property type="evidence" value="ECO:0007669"/>
    <property type="project" value="UniProtKB-KW"/>
</dbReference>
<gene>
    <name evidence="7" type="ORF">DIURU_001373</name>
</gene>
<dbReference type="Gene3D" id="3.40.50.200">
    <property type="entry name" value="Peptidase S8/S53 domain"/>
    <property type="match status" value="1"/>
</dbReference>